<dbReference type="Pfam" id="PF17920">
    <property type="entry name" value="TetR_C_16"/>
    <property type="match status" value="1"/>
</dbReference>
<sequence>MGVDHVGAHRDAERTRDRILDAARAAFARHGYDGTTVRTVAADAGVAPNLITRYFGGKPGLFRAATAAELGVAAVLPGPVEGLGARLAANVVRRWEGVEPEDPLLMRLRSAGSSDAAARELGEFFQRQACSPLAAHLERVLGCSRPDAEDRVAAVGALIMGLVTSRYVMRIGPLFAAEPPALEAWLAERIQRLLESPAPALACPPERSPSAP</sequence>
<organism evidence="4 5">
    <name type="scientific">Acidiferrimicrobium australe</name>
    <dbReference type="NCBI Taxonomy" id="2664430"/>
    <lineage>
        <taxon>Bacteria</taxon>
        <taxon>Bacillati</taxon>
        <taxon>Actinomycetota</taxon>
        <taxon>Acidimicrobiia</taxon>
        <taxon>Acidimicrobiales</taxon>
        <taxon>Acidimicrobiaceae</taxon>
        <taxon>Acidiferrimicrobium</taxon>
    </lineage>
</organism>
<dbReference type="Pfam" id="PF00440">
    <property type="entry name" value="TetR_N"/>
    <property type="match status" value="1"/>
</dbReference>
<dbReference type="InterPro" id="IPR009057">
    <property type="entry name" value="Homeodomain-like_sf"/>
</dbReference>
<evidence type="ECO:0000256" key="1">
    <source>
        <dbReference type="ARBA" id="ARBA00023125"/>
    </source>
</evidence>
<dbReference type="Proteomes" id="UP000437736">
    <property type="component" value="Unassembled WGS sequence"/>
</dbReference>
<reference evidence="4 5" key="1">
    <citation type="submission" date="2019-11" db="EMBL/GenBank/DDBJ databases">
        <title>Acidiferrimicrobium australis gen. nov., sp. nov., an acidophilic and obligately heterotrophic, member of the Actinobacteria that catalyses dissimilatory oxido- reduction of iron isolated from metal-rich acidic water in Chile.</title>
        <authorList>
            <person name="Gonzalez D."/>
            <person name="Huber K."/>
            <person name="Hedrich S."/>
            <person name="Rojas-Villalobos C."/>
            <person name="Quatrini R."/>
            <person name="Dinamarca M.A."/>
            <person name="Schwarz A."/>
            <person name="Canales C."/>
            <person name="Nancucheo I."/>
        </authorList>
    </citation>
    <scope>NUCLEOTIDE SEQUENCE [LARGE SCALE GENOMIC DNA]</scope>
    <source>
        <strain evidence="4 5">USS-CCA1</strain>
    </source>
</reference>
<dbReference type="SUPFAM" id="SSF48498">
    <property type="entry name" value="Tetracyclin repressor-like, C-terminal domain"/>
    <property type="match status" value="1"/>
</dbReference>
<feature type="DNA-binding region" description="H-T-H motif" evidence="2">
    <location>
        <begin position="36"/>
        <end position="55"/>
    </location>
</feature>
<dbReference type="EMBL" id="WJHE01000796">
    <property type="protein sequence ID" value="MST33982.1"/>
    <property type="molecule type" value="Genomic_DNA"/>
</dbReference>
<dbReference type="PRINTS" id="PR00455">
    <property type="entry name" value="HTHTETR"/>
</dbReference>
<dbReference type="PANTHER" id="PTHR30055">
    <property type="entry name" value="HTH-TYPE TRANSCRIPTIONAL REGULATOR RUTR"/>
    <property type="match status" value="1"/>
</dbReference>
<dbReference type="PANTHER" id="PTHR30055:SF235">
    <property type="entry name" value="TRANSCRIPTIONAL REGULATORY PROTEIN"/>
    <property type="match status" value="1"/>
</dbReference>
<dbReference type="InterPro" id="IPR050109">
    <property type="entry name" value="HTH-type_TetR-like_transc_reg"/>
</dbReference>
<dbReference type="InterPro" id="IPR041678">
    <property type="entry name" value="TetR_C_16"/>
</dbReference>
<dbReference type="SUPFAM" id="SSF46689">
    <property type="entry name" value="Homeodomain-like"/>
    <property type="match status" value="1"/>
</dbReference>
<evidence type="ECO:0000259" key="3">
    <source>
        <dbReference type="PROSITE" id="PS50977"/>
    </source>
</evidence>
<dbReference type="Gene3D" id="1.10.10.60">
    <property type="entry name" value="Homeodomain-like"/>
    <property type="match status" value="1"/>
</dbReference>
<dbReference type="InterPro" id="IPR001647">
    <property type="entry name" value="HTH_TetR"/>
</dbReference>
<evidence type="ECO:0000313" key="5">
    <source>
        <dbReference type="Proteomes" id="UP000437736"/>
    </source>
</evidence>
<dbReference type="Gene3D" id="1.10.357.10">
    <property type="entry name" value="Tetracycline Repressor, domain 2"/>
    <property type="match status" value="1"/>
</dbReference>
<dbReference type="InterPro" id="IPR036271">
    <property type="entry name" value="Tet_transcr_reg_TetR-rel_C_sf"/>
</dbReference>
<gene>
    <name evidence="4" type="ORF">GHK86_14795</name>
</gene>
<keyword evidence="5" id="KW-1185">Reference proteome</keyword>
<keyword evidence="1 2" id="KW-0238">DNA-binding</keyword>
<evidence type="ECO:0000313" key="4">
    <source>
        <dbReference type="EMBL" id="MST33982.1"/>
    </source>
</evidence>
<dbReference type="PROSITE" id="PS50977">
    <property type="entry name" value="HTH_TETR_2"/>
    <property type="match status" value="1"/>
</dbReference>
<comment type="caution">
    <text evidence="4">The sequence shown here is derived from an EMBL/GenBank/DDBJ whole genome shotgun (WGS) entry which is preliminary data.</text>
</comment>
<name>A0ABW9QWC1_9ACTN</name>
<feature type="domain" description="HTH tetR-type" evidence="3">
    <location>
        <begin position="13"/>
        <end position="73"/>
    </location>
</feature>
<accession>A0ABW9QWC1</accession>
<proteinExistence type="predicted"/>
<protein>
    <submittedName>
        <fullName evidence="4">TetR family transcriptional regulator</fullName>
    </submittedName>
</protein>
<evidence type="ECO:0000256" key="2">
    <source>
        <dbReference type="PROSITE-ProRule" id="PRU00335"/>
    </source>
</evidence>